<protein>
    <submittedName>
        <fullName evidence="2">Uncharacterized protein</fullName>
    </submittedName>
</protein>
<sequence>MKKKIYKFFITLMVILSLGSGPIAMNEIAKMLEALSGTGDAQVQEVDEEEKESEELKKRRDSQIHIKIIDDR</sequence>
<dbReference type="STRING" id="39482.ERS852491_02141"/>
<accession>A0A174EVM7</accession>
<feature type="signal peptide" evidence="1">
    <location>
        <begin position="1"/>
        <end position="26"/>
    </location>
</feature>
<feature type="chain" id="PRO_5039104191" evidence="1">
    <location>
        <begin position="27"/>
        <end position="72"/>
    </location>
</feature>
<gene>
    <name evidence="2" type="ORF">ERS852491_02141</name>
</gene>
<dbReference type="Proteomes" id="UP000095544">
    <property type="component" value="Unassembled WGS sequence"/>
</dbReference>
<proteinExistence type="predicted"/>
<dbReference type="EMBL" id="CYZU01000017">
    <property type="protein sequence ID" value="CUO41511.1"/>
    <property type="molecule type" value="Genomic_DNA"/>
</dbReference>
<keyword evidence="1" id="KW-0732">Signal</keyword>
<dbReference type="RefSeq" id="WP_055153008.1">
    <property type="nucleotide sequence ID" value="NZ_CYZU01000017.1"/>
</dbReference>
<evidence type="ECO:0000313" key="2">
    <source>
        <dbReference type="EMBL" id="CUO41511.1"/>
    </source>
</evidence>
<organism evidence="2 3">
    <name type="scientific">Faecalicatena contorta</name>
    <dbReference type="NCBI Taxonomy" id="39482"/>
    <lineage>
        <taxon>Bacteria</taxon>
        <taxon>Bacillati</taxon>
        <taxon>Bacillota</taxon>
        <taxon>Clostridia</taxon>
        <taxon>Lachnospirales</taxon>
        <taxon>Lachnospiraceae</taxon>
        <taxon>Faecalicatena</taxon>
    </lineage>
</organism>
<dbReference type="AlphaFoldDB" id="A0A174EVM7"/>
<evidence type="ECO:0000256" key="1">
    <source>
        <dbReference type="SAM" id="SignalP"/>
    </source>
</evidence>
<evidence type="ECO:0000313" key="3">
    <source>
        <dbReference type="Proteomes" id="UP000095544"/>
    </source>
</evidence>
<reference evidence="2 3" key="1">
    <citation type="submission" date="2015-09" db="EMBL/GenBank/DDBJ databases">
        <authorList>
            <consortium name="Pathogen Informatics"/>
        </authorList>
    </citation>
    <scope>NUCLEOTIDE SEQUENCE [LARGE SCALE GENOMIC DNA]</scope>
    <source>
        <strain evidence="2 3">2789STDY5834876</strain>
    </source>
</reference>
<dbReference type="OrthoDB" id="1976707at2"/>
<name>A0A174EVM7_9FIRM</name>